<proteinExistence type="predicted"/>
<organism evidence="2 3">
    <name type="scientific">Trichinella murrelli</name>
    <dbReference type="NCBI Taxonomy" id="144512"/>
    <lineage>
        <taxon>Eukaryota</taxon>
        <taxon>Metazoa</taxon>
        <taxon>Ecdysozoa</taxon>
        <taxon>Nematoda</taxon>
        <taxon>Enoplea</taxon>
        <taxon>Dorylaimia</taxon>
        <taxon>Trichinellida</taxon>
        <taxon>Trichinellidae</taxon>
        <taxon>Trichinella</taxon>
    </lineage>
</organism>
<name>A0A0V0UBX1_9BILA</name>
<evidence type="ECO:0000313" key="3">
    <source>
        <dbReference type="Proteomes" id="UP000055048"/>
    </source>
</evidence>
<dbReference type="EMBL" id="JYDJ01000025">
    <property type="protein sequence ID" value="KRX48735.1"/>
    <property type="molecule type" value="Genomic_DNA"/>
</dbReference>
<keyword evidence="1" id="KW-0472">Membrane</keyword>
<reference evidence="2 3" key="1">
    <citation type="submission" date="2015-01" db="EMBL/GenBank/DDBJ databases">
        <title>Evolution of Trichinella species and genotypes.</title>
        <authorList>
            <person name="Korhonen P.K."/>
            <person name="Edoardo P."/>
            <person name="Giuseppe L.R."/>
            <person name="Gasser R.B."/>
        </authorList>
    </citation>
    <scope>NUCLEOTIDE SEQUENCE [LARGE SCALE GENOMIC DNA]</scope>
    <source>
        <strain evidence="2">ISS417</strain>
    </source>
</reference>
<gene>
    <name evidence="2" type="ORF">T05_12516</name>
</gene>
<evidence type="ECO:0000256" key="1">
    <source>
        <dbReference type="SAM" id="Phobius"/>
    </source>
</evidence>
<evidence type="ECO:0000313" key="2">
    <source>
        <dbReference type="EMBL" id="KRX48735.1"/>
    </source>
</evidence>
<accession>A0A0V0UBX1</accession>
<dbReference type="Proteomes" id="UP000055048">
    <property type="component" value="Unassembled WGS sequence"/>
</dbReference>
<keyword evidence="1" id="KW-1133">Transmembrane helix</keyword>
<protein>
    <submittedName>
        <fullName evidence="2">Uncharacterized protein</fullName>
    </submittedName>
</protein>
<sequence>MENPQFTVRSMIMRSLDEVEFLETNEIPLLHCCGKTTSPGRIKVFNDRNALSYYFAYALEAIRSNRVCCSIPNLKTMRITSDKVYPTEKKSAMPTNNNQLQQYNIILSPVSALSNMLSVLVVMIIIHVDLGAS</sequence>
<keyword evidence="1" id="KW-0812">Transmembrane</keyword>
<comment type="caution">
    <text evidence="2">The sequence shown here is derived from an EMBL/GenBank/DDBJ whole genome shotgun (WGS) entry which is preliminary data.</text>
</comment>
<dbReference type="AlphaFoldDB" id="A0A0V0UBX1"/>
<keyword evidence="3" id="KW-1185">Reference proteome</keyword>
<feature type="transmembrane region" description="Helical" evidence="1">
    <location>
        <begin position="103"/>
        <end position="128"/>
    </location>
</feature>